<comment type="similarity">
    <text evidence="1">Belongs to the outer membrane factor (OMF) (TC 1.B.17) family.</text>
</comment>
<dbReference type="InterPro" id="IPR003423">
    <property type="entry name" value="OMP_efflux"/>
</dbReference>
<reference evidence="4" key="1">
    <citation type="journal article" date="2018" name="Front. Microbiol.">
        <title>Genome-Based Analysis Reveals the Taxonomy and Diversity of the Family Idiomarinaceae.</title>
        <authorList>
            <person name="Liu Y."/>
            <person name="Lai Q."/>
            <person name="Shao Z."/>
        </authorList>
    </citation>
    <scope>NUCLEOTIDE SEQUENCE [LARGE SCALE GENOMIC DNA]</scope>
    <source>
        <strain evidence="4">PIM1</strain>
    </source>
</reference>
<comment type="caution">
    <text evidence="3">The sequence shown here is derived from an EMBL/GenBank/DDBJ whole genome shotgun (WGS) entry which is preliminary data.</text>
</comment>
<dbReference type="GO" id="GO:0015562">
    <property type="term" value="F:efflux transmembrane transporter activity"/>
    <property type="evidence" value="ECO:0007669"/>
    <property type="project" value="InterPro"/>
</dbReference>
<feature type="signal peptide" evidence="2">
    <location>
        <begin position="1"/>
        <end position="21"/>
    </location>
</feature>
<evidence type="ECO:0000313" key="4">
    <source>
        <dbReference type="Proteomes" id="UP000288127"/>
    </source>
</evidence>
<feature type="chain" id="PRO_5019305044" evidence="2">
    <location>
        <begin position="22"/>
        <end position="415"/>
    </location>
</feature>
<dbReference type="Proteomes" id="UP000288127">
    <property type="component" value="Unassembled WGS sequence"/>
</dbReference>
<dbReference type="OrthoDB" id="9791261at2"/>
<dbReference type="RefSeq" id="WP_126758672.1">
    <property type="nucleotide sequence ID" value="NZ_PIPZ01000001.1"/>
</dbReference>
<proteinExistence type="inferred from homology"/>
<dbReference type="AlphaFoldDB" id="A0A432YJG3"/>
<evidence type="ECO:0000256" key="2">
    <source>
        <dbReference type="SAM" id="SignalP"/>
    </source>
</evidence>
<dbReference type="InterPro" id="IPR010131">
    <property type="entry name" value="MdtP/NodT-like"/>
</dbReference>
<gene>
    <name evidence="3" type="ORF">CWI76_01850</name>
</gene>
<evidence type="ECO:0000256" key="1">
    <source>
        <dbReference type="ARBA" id="ARBA00007613"/>
    </source>
</evidence>
<name>A0A432YJG3_9GAMM</name>
<keyword evidence="2" id="KW-0732">Signal</keyword>
<dbReference type="Gene3D" id="1.20.1600.10">
    <property type="entry name" value="Outer membrane efflux proteins (OEP)"/>
    <property type="match status" value="1"/>
</dbReference>
<dbReference type="PANTHER" id="PTHR30203">
    <property type="entry name" value="OUTER MEMBRANE CATION EFFLUX PROTEIN"/>
    <property type="match status" value="1"/>
</dbReference>
<evidence type="ECO:0000313" key="3">
    <source>
        <dbReference type="EMBL" id="RUO61038.1"/>
    </source>
</evidence>
<protein>
    <submittedName>
        <fullName evidence="3">TolC family protein</fullName>
    </submittedName>
</protein>
<dbReference type="Pfam" id="PF02321">
    <property type="entry name" value="OEP"/>
    <property type="match status" value="2"/>
</dbReference>
<dbReference type="SUPFAM" id="SSF56954">
    <property type="entry name" value="Outer membrane efflux proteins (OEP)"/>
    <property type="match status" value="1"/>
</dbReference>
<accession>A0A432YJG3</accession>
<dbReference type="EMBL" id="PIPZ01000001">
    <property type="protein sequence ID" value="RUO61038.1"/>
    <property type="molecule type" value="Genomic_DNA"/>
</dbReference>
<keyword evidence="4" id="KW-1185">Reference proteome</keyword>
<dbReference type="PANTHER" id="PTHR30203:SF24">
    <property type="entry name" value="BLR4935 PROTEIN"/>
    <property type="match status" value="1"/>
</dbReference>
<sequence>MKYLSFVAALCLGVLLSEAHAATTELTLEEALQKTLKNNPELLEYDYKIRAAAAMVEQAEFSPNPTLSAEVENLAGSGEFGGISNAQLTVSFSQLIELGDKRQLRVDAATANEKAQQAEYEYRRVEVLAEATQRFYEVLKLQQLALISARQLERTERLLTIAKERVSAGAVPKSEVIRIQLELERQYAFSDELKGKLKQQKVELASMWAGDIDFDLVSGRFAFPLALPARGEVLTAVNRAPEYLRLLDSEQLLQAQANALKADSVADVTVGIGARYDNQLNDAGFTVQASMPLQLSNPNVGRIKQRRILYQSNLAQQKQVRQQLKSMALSLVHSLHTHQDYLQKVTQRLLPLSEQLLEQTRQGYARGTHSLLQVLDAQTELAKLEYEKLSRAHAIYSDMIQLERMTGQPFLGVQP</sequence>
<organism evidence="3 4">
    <name type="scientific">Pseudidiomarina marina</name>
    <dbReference type="NCBI Taxonomy" id="502366"/>
    <lineage>
        <taxon>Bacteria</taxon>
        <taxon>Pseudomonadati</taxon>
        <taxon>Pseudomonadota</taxon>
        <taxon>Gammaproteobacteria</taxon>
        <taxon>Alteromonadales</taxon>
        <taxon>Idiomarinaceae</taxon>
        <taxon>Pseudidiomarina</taxon>
    </lineage>
</organism>